<dbReference type="Proteomes" id="UP000239757">
    <property type="component" value="Unassembled WGS sequence"/>
</dbReference>
<reference evidence="1 2" key="1">
    <citation type="submission" date="2015-01" db="EMBL/GenBank/DDBJ databases">
        <title>Genome of allotetraploid Gossypium barbadense reveals genomic plasticity and fiber elongation in cotton evolution.</title>
        <authorList>
            <person name="Chen X."/>
            <person name="Liu X."/>
            <person name="Zhao B."/>
            <person name="Zheng H."/>
            <person name="Hu Y."/>
            <person name="Lu G."/>
            <person name="Yang C."/>
            <person name="Chen J."/>
            <person name="Shan C."/>
            <person name="Zhang L."/>
            <person name="Zhou Y."/>
            <person name="Wang L."/>
            <person name="Guo W."/>
            <person name="Bai Y."/>
            <person name="Ruan J."/>
            <person name="Shangguan X."/>
            <person name="Mao Y."/>
            <person name="Jiang J."/>
            <person name="Zhu Y."/>
            <person name="Lei J."/>
            <person name="Kang H."/>
            <person name="Chen S."/>
            <person name="He X."/>
            <person name="Wang R."/>
            <person name="Wang Y."/>
            <person name="Chen J."/>
            <person name="Wang L."/>
            <person name="Yu S."/>
            <person name="Wang B."/>
            <person name="Wei J."/>
            <person name="Song S."/>
            <person name="Lu X."/>
            <person name="Gao Z."/>
            <person name="Gu W."/>
            <person name="Deng X."/>
            <person name="Ma D."/>
            <person name="Wang S."/>
            <person name="Liang W."/>
            <person name="Fang L."/>
            <person name="Cai C."/>
            <person name="Zhu X."/>
            <person name="Zhou B."/>
            <person name="Zhang Y."/>
            <person name="Chen Z."/>
            <person name="Xu S."/>
            <person name="Zhu R."/>
            <person name="Wang S."/>
            <person name="Zhang T."/>
            <person name="Zhao G."/>
        </authorList>
    </citation>
    <scope>NUCLEOTIDE SEQUENCE [LARGE SCALE GENOMIC DNA]</scope>
    <source>
        <strain evidence="2">cv. Xinhai21</strain>
        <tissue evidence="1">Leaf</tissue>
    </source>
</reference>
<sequence length="86" mass="9797">MSHTREVRVSKKLKYGKNMDDTIRVEFDKVDIEGGIPNVEFGVALEVEANKTTYGSLPFPLLIYGILIEQRNIKKSPDHLELLLPQ</sequence>
<gene>
    <name evidence="1" type="ORF">GOBAR_AA10721</name>
</gene>
<dbReference type="EMBL" id="KZ663802">
    <property type="protein sequence ID" value="PPS09921.1"/>
    <property type="molecule type" value="Genomic_DNA"/>
</dbReference>
<proteinExistence type="predicted"/>
<name>A0A2P5Y2Z3_GOSBA</name>
<accession>A0A2P5Y2Z3</accession>
<evidence type="ECO:0000313" key="2">
    <source>
        <dbReference type="Proteomes" id="UP000239757"/>
    </source>
</evidence>
<organism evidence="1 2">
    <name type="scientific">Gossypium barbadense</name>
    <name type="common">Sea Island cotton</name>
    <name type="synonym">Hibiscus barbadensis</name>
    <dbReference type="NCBI Taxonomy" id="3634"/>
    <lineage>
        <taxon>Eukaryota</taxon>
        <taxon>Viridiplantae</taxon>
        <taxon>Streptophyta</taxon>
        <taxon>Embryophyta</taxon>
        <taxon>Tracheophyta</taxon>
        <taxon>Spermatophyta</taxon>
        <taxon>Magnoliopsida</taxon>
        <taxon>eudicotyledons</taxon>
        <taxon>Gunneridae</taxon>
        <taxon>Pentapetalae</taxon>
        <taxon>rosids</taxon>
        <taxon>malvids</taxon>
        <taxon>Malvales</taxon>
        <taxon>Malvaceae</taxon>
        <taxon>Malvoideae</taxon>
        <taxon>Gossypium</taxon>
    </lineage>
</organism>
<protein>
    <submittedName>
        <fullName evidence="1">Uncharacterized protein</fullName>
    </submittedName>
</protein>
<evidence type="ECO:0000313" key="1">
    <source>
        <dbReference type="EMBL" id="PPS09921.1"/>
    </source>
</evidence>
<dbReference type="AlphaFoldDB" id="A0A2P5Y2Z3"/>